<dbReference type="EMBL" id="CAJZBQ010000056">
    <property type="protein sequence ID" value="CAG9333374.1"/>
    <property type="molecule type" value="Genomic_DNA"/>
</dbReference>
<dbReference type="Proteomes" id="UP001162131">
    <property type="component" value="Unassembled WGS sequence"/>
</dbReference>
<keyword evidence="2" id="KW-1185">Reference proteome</keyword>
<accession>A0AAU9K6Q2</accession>
<gene>
    <name evidence="1" type="ORF">BSTOLATCC_MIC58187</name>
</gene>
<dbReference type="AlphaFoldDB" id="A0AAU9K6Q2"/>
<organism evidence="1 2">
    <name type="scientific">Blepharisma stoltei</name>
    <dbReference type="NCBI Taxonomy" id="1481888"/>
    <lineage>
        <taxon>Eukaryota</taxon>
        <taxon>Sar</taxon>
        <taxon>Alveolata</taxon>
        <taxon>Ciliophora</taxon>
        <taxon>Postciliodesmatophora</taxon>
        <taxon>Heterotrichea</taxon>
        <taxon>Heterotrichida</taxon>
        <taxon>Blepharismidae</taxon>
        <taxon>Blepharisma</taxon>
    </lineage>
</organism>
<evidence type="ECO:0000313" key="2">
    <source>
        <dbReference type="Proteomes" id="UP001162131"/>
    </source>
</evidence>
<protein>
    <submittedName>
        <fullName evidence="1">Uncharacterized protein</fullName>
    </submittedName>
</protein>
<sequence length="101" mass="11084">MIIHNLMGCCNSLNTEPSQLLIAEHYDSQQRPPLAQSNNTSASSQINQALELRRVRKLPSIVSESAISSIYEADNDLPLPDLTNDNPCGFLLPEGQASYLT</sequence>
<reference evidence="1" key="1">
    <citation type="submission" date="2021-09" db="EMBL/GenBank/DDBJ databases">
        <authorList>
            <consortium name="AG Swart"/>
            <person name="Singh M."/>
            <person name="Singh A."/>
            <person name="Seah K."/>
            <person name="Emmerich C."/>
        </authorList>
    </citation>
    <scope>NUCLEOTIDE SEQUENCE</scope>
    <source>
        <strain evidence="1">ATCC30299</strain>
    </source>
</reference>
<proteinExistence type="predicted"/>
<comment type="caution">
    <text evidence="1">The sequence shown here is derived from an EMBL/GenBank/DDBJ whole genome shotgun (WGS) entry which is preliminary data.</text>
</comment>
<name>A0AAU9K6Q2_9CILI</name>
<evidence type="ECO:0000313" key="1">
    <source>
        <dbReference type="EMBL" id="CAG9333374.1"/>
    </source>
</evidence>